<dbReference type="Proteomes" id="UP000324222">
    <property type="component" value="Unassembled WGS sequence"/>
</dbReference>
<evidence type="ECO:0000313" key="3">
    <source>
        <dbReference type="Proteomes" id="UP000324222"/>
    </source>
</evidence>
<comment type="caution">
    <text evidence="2">The sequence shown here is derived from an EMBL/GenBank/DDBJ whole genome shotgun (WGS) entry which is preliminary data.</text>
</comment>
<sequence length="171" mass="19951">MENYFREKKRFVARRKRSEGSGRLGPTTDTSQNPVEQVLVPGYPLEGILFTATQRPQEGLSVLQLDLPAVIDYMRSFFETGIHLLEVVQDKTRVTTRFVVGSWKDPRMPDLPFYTPRAHGGPFFRNRYGNYSMLKTVKLYRSARRLNHNLEFFISVSREQKTRLEEMCNQA</sequence>
<proteinExistence type="predicted"/>
<dbReference type="EMBL" id="VSRR010001376">
    <property type="protein sequence ID" value="MPC24799.1"/>
    <property type="molecule type" value="Genomic_DNA"/>
</dbReference>
<evidence type="ECO:0000256" key="1">
    <source>
        <dbReference type="SAM" id="MobiDB-lite"/>
    </source>
</evidence>
<evidence type="ECO:0000313" key="2">
    <source>
        <dbReference type="EMBL" id="MPC24799.1"/>
    </source>
</evidence>
<name>A0A5B7DUS1_PORTR</name>
<dbReference type="OrthoDB" id="6361021at2759"/>
<keyword evidence="3" id="KW-1185">Reference proteome</keyword>
<protein>
    <submittedName>
        <fullName evidence="2">Uncharacterized protein</fullName>
    </submittedName>
</protein>
<gene>
    <name evidence="2" type="ORF">E2C01_017893</name>
</gene>
<feature type="region of interest" description="Disordered" evidence="1">
    <location>
        <begin position="12"/>
        <end position="34"/>
    </location>
</feature>
<organism evidence="2 3">
    <name type="scientific">Portunus trituberculatus</name>
    <name type="common">Swimming crab</name>
    <name type="synonym">Neptunus trituberculatus</name>
    <dbReference type="NCBI Taxonomy" id="210409"/>
    <lineage>
        <taxon>Eukaryota</taxon>
        <taxon>Metazoa</taxon>
        <taxon>Ecdysozoa</taxon>
        <taxon>Arthropoda</taxon>
        <taxon>Crustacea</taxon>
        <taxon>Multicrustacea</taxon>
        <taxon>Malacostraca</taxon>
        <taxon>Eumalacostraca</taxon>
        <taxon>Eucarida</taxon>
        <taxon>Decapoda</taxon>
        <taxon>Pleocyemata</taxon>
        <taxon>Brachyura</taxon>
        <taxon>Eubrachyura</taxon>
        <taxon>Portunoidea</taxon>
        <taxon>Portunidae</taxon>
        <taxon>Portuninae</taxon>
        <taxon>Portunus</taxon>
    </lineage>
</organism>
<accession>A0A5B7DUS1</accession>
<dbReference type="AlphaFoldDB" id="A0A5B7DUS1"/>
<reference evidence="2 3" key="1">
    <citation type="submission" date="2019-05" db="EMBL/GenBank/DDBJ databases">
        <title>Another draft genome of Portunus trituberculatus and its Hox gene families provides insights of decapod evolution.</title>
        <authorList>
            <person name="Jeong J.-H."/>
            <person name="Song I."/>
            <person name="Kim S."/>
            <person name="Choi T."/>
            <person name="Kim D."/>
            <person name="Ryu S."/>
            <person name="Kim W."/>
        </authorList>
    </citation>
    <scope>NUCLEOTIDE SEQUENCE [LARGE SCALE GENOMIC DNA]</scope>
    <source>
        <tissue evidence="2">Muscle</tissue>
    </source>
</reference>